<reference evidence="3 4" key="1">
    <citation type="submission" date="2019-03" db="EMBL/GenBank/DDBJ databases">
        <title>Rhodobacteraceae bacterium SM1902, a new member of the family Rhodobacteraceae isolated from Yantai.</title>
        <authorList>
            <person name="Sun Y."/>
        </authorList>
    </citation>
    <scope>NUCLEOTIDE SEQUENCE [LARGE SCALE GENOMIC DNA]</scope>
    <source>
        <strain evidence="3 4">SM1902</strain>
    </source>
</reference>
<feature type="region of interest" description="Disordered" evidence="1">
    <location>
        <begin position="39"/>
        <end position="78"/>
    </location>
</feature>
<dbReference type="InterPro" id="IPR029045">
    <property type="entry name" value="ClpP/crotonase-like_dom_sf"/>
</dbReference>
<dbReference type="AlphaFoldDB" id="A0A4R6AT11"/>
<organism evidence="3 4">
    <name type="scientific">Meridianimarinicoccus aquatilis</name>
    <dbReference type="NCBI Taxonomy" id="2552766"/>
    <lineage>
        <taxon>Bacteria</taxon>
        <taxon>Pseudomonadati</taxon>
        <taxon>Pseudomonadota</taxon>
        <taxon>Alphaproteobacteria</taxon>
        <taxon>Rhodobacterales</taxon>
        <taxon>Paracoccaceae</taxon>
        <taxon>Meridianimarinicoccus</taxon>
    </lineage>
</organism>
<dbReference type="Gene3D" id="3.90.226.10">
    <property type="entry name" value="2-enoyl-CoA Hydratase, Chain A, domain 1"/>
    <property type="match status" value="1"/>
</dbReference>
<protein>
    <submittedName>
        <fullName evidence="3">Uncharacterized protein</fullName>
    </submittedName>
</protein>
<proteinExistence type="predicted"/>
<dbReference type="OrthoDB" id="5936191at2"/>
<dbReference type="EMBL" id="SMZO01000023">
    <property type="protein sequence ID" value="TDL87137.1"/>
    <property type="molecule type" value="Genomic_DNA"/>
</dbReference>
<gene>
    <name evidence="3" type="ORF">E2L05_11435</name>
</gene>
<feature type="compositionally biased region" description="Basic and acidic residues" evidence="1">
    <location>
        <begin position="57"/>
        <end position="66"/>
    </location>
</feature>
<keyword evidence="2" id="KW-1133">Transmembrane helix</keyword>
<feature type="transmembrane region" description="Helical" evidence="2">
    <location>
        <begin position="7"/>
        <end position="28"/>
    </location>
</feature>
<sequence length="252" mass="26913">MKVRKNAVARALSGVLVFQLVIGGLLILGDSQSGAKLGLPSLSPSQPRLTEPVQPGDQRRVFRPGRDAPATQPARAPGKLPKRLALAQENGAVYRLEGAIAPGDGERIIGLLTAAEPAPETLILQSSGGSVLDALALGRHIRKAEIGTQVLRGEFCYSACPYLFAGGVERTIEEDAYIGVHQHFFGQSTVLPAAFAVEDIQRGQGDVMVYLIEMGIDPAVMQFALTTPPDEIYILLPEQLETFGFPTEKDAS</sequence>
<evidence type="ECO:0000256" key="2">
    <source>
        <dbReference type="SAM" id="Phobius"/>
    </source>
</evidence>
<dbReference type="RefSeq" id="WP_133343043.1">
    <property type="nucleotide sequence ID" value="NZ_SMZO01000023.1"/>
</dbReference>
<keyword evidence="4" id="KW-1185">Reference proteome</keyword>
<dbReference type="Proteomes" id="UP000294562">
    <property type="component" value="Unassembled WGS sequence"/>
</dbReference>
<name>A0A4R6AT11_9RHOB</name>
<keyword evidence="2" id="KW-0472">Membrane</keyword>
<evidence type="ECO:0000256" key="1">
    <source>
        <dbReference type="SAM" id="MobiDB-lite"/>
    </source>
</evidence>
<comment type="caution">
    <text evidence="3">The sequence shown here is derived from an EMBL/GenBank/DDBJ whole genome shotgun (WGS) entry which is preliminary data.</text>
</comment>
<evidence type="ECO:0000313" key="3">
    <source>
        <dbReference type="EMBL" id="TDL87137.1"/>
    </source>
</evidence>
<evidence type="ECO:0000313" key="4">
    <source>
        <dbReference type="Proteomes" id="UP000294562"/>
    </source>
</evidence>
<dbReference type="SUPFAM" id="SSF52096">
    <property type="entry name" value="ClpP/crotonase"/>
    <property type="match status" value="1"/>
</dbReference>
<accession>A0A4R6AT11</accession>
<keyword evidence="2" id="KW-0812">Transmembrane</keyword>